<dbReference type="Proteomes" id="UP001221757">
    <property type="component" value="Unassembled WGS sequence"/>
</dbReference>
<proteinExistence type="predicted"/>
<dbReference type="AlphaFoldDB" id="A0AAD7G9V1"/>
<evidence type="ECO:0000313" key="2">
    <source>
        <dbReference type="EMBL" id="KAJ7681400.1"/>
    </source>
</evidence>
<gene>
    <name evidence="2" type="ORF">B0H17DRAFT_1138435</name>
</gene>
<sequence length="498" mass="52555">MPKGKTETAPAHSQSKGTGSDQQNAKQATQAGVGGNGGVGAGPQFLTLPIGDTLGRKIEIPSMSLVEFCKEYKLGNDIFRILDEAELDVRGLIGANDLASKEIGLKFGHVAEVKWALKAMLLKCPAIEEVPIPRGLCQPKFKVTGGIGGDGGPGGKRGGDGGVGAGLRFNMKDLGRFSHIGGGVGGTGGAGGLPSGNNGASGKSPEGEEDSSPSYAENNEIAGSKGGRGGWSLCLGSEGGVGGAPIIPLEAIGGFQWIRGKLSCSRGADGVAAAEVGGTGGMGEAPKFPKLLAVIDQATRLQVQAKNMKLKDGEKLNEKLREFKFDIDQELLDRLHDHGFQSVGALFEIHDIDLDVAQFEPGNKLTLGRVLGEFLTEAKDARTHHVLGVRIISRRPSHTELGDQARPPGCGGSFQPRYQDMYAVALFESDSYTVVWWFKIWNFRFKAPVQPICFQLVAVTNAAYNLNGRIVIGRSSEPDAGGVVWQVFVRIPSPRTAE</sequence>
<accession>A0AAD7G9V1</accession>
<feature type="compositionally biased region" description="Polar residues" evidence="1">
    <location>
        <begin position="11"/>
        <end position="30"/>
    </location>
</feature>
<feature type="region of interest" description="Disordered" evidence="1">
    <location>
        <begin position="1"/>
        <end position="36"/>
    </location>
</feature>
<protein>
    <submittedName>
        <fullName evidence="2">Uncharacterized protein</fullName>
    </submittedName>
</protein>
<feature type="region of interest" description="Disordered" evidence="1">
    <location>
        <begin position="186"/>
        <end position="223"/>
    </location>
</feature>
<dbReference type="EMBL" id="JARKIE010000118">
    <property type="protein sequence ID" value="KAJ7681400.1"/>
    <property type="molecule type" value="Genomic_DNA"/>
</dbReference>
<organism evidence="2 3">
    <name type="scientific">Mycena rosella</name>
    <name type="common">Pink bonnet</name>
    <name type="synonym">Agaricus rosellus</name>
    <dbReference type="NCBI Taxonomy" id="1033263"/>
    <lineage>
        <taxon>Eukaryota</taxon>
        <taxon>Fungi</taxon>
        <taxon>Dikarya</taxon>
        <taxon>Basidiomycota</taxon>
        <taxon>Agaricomycotina</taxon>
        <taxon>Agaricomycetes</taxon>
        <taxon>Agaricomycetidae</taxon>
        <taxon>Agaricales</taxon>
        <taxon>Marasmiineae</taxon>
        <taxon>Mycenaceae</taxon>
        <taxon>Mycena</taxon>
    </lineage>
</organism>
<reference evidence="2" key="1">
    <citation type="submission" date="2023-03" db="EMBL/GenBank/DDBJ databases">
        <title>Massive genome expansion in bonnet fungi (Mycena s.s.) driven by repeated elements and novel gene families across ecological guilds.</title>
        <authorList>
            <consortium name="Lawrence Berkeley National Laboratory"/>
            <person name="Harder C.B."/>
            <person name="Miyauchi S."/>
            <person name="Viragh M."/>
            <person name="Kuo A."/>
            <person name="Thoen E."/>
            <person name="Andreopoulos B."/>
            <person name="Lu D."/>
            <person name="Skrede I."/>
            <person name="Drula E."/>
            <person name="Henrissat B."/>
            <person name="Morin E."/>
            <person name="Kohler A."/>
            <person name="Barry K."/>
            <person name="LaButti K."/>
            <person name="Morin E."/>
            <person name="Salamov A."/>
            <person name="Lipzen A."/>
            <person name="Mereny Z."/>
            <person name="Hegedus B."/>
            <person name="Baldrian P."/>
            <person name="Stursova M."/>
            <person name="Weitz H."/>
            <person name="Taylor A."/>
            <person name="Grigoriev I.V."/>
            <person name="Nagy L.G."/>
            <person name="Martin F."/>
            <person name="Kauserud H."/>
        </authorList>
    </citation>
    <scope>NUCLEOTIDE SEQUENCE</scope>
    <source>
        <strain evidence="2">CBHHK067</strain>
    </source>
</reference>
<keyword evidence="3" id="KW-1185">Reference proteome</keyword>
<name>A0AAD7G9V1_MYCRO</name>
<evidence type="ECO:0000256" key="1">
    <source>
        <dbReference type="SAM" id="MobiDB-lite"/>
    </source>
</evidence>
<evidence type="ECO:0000313" key="3">
    <source>
        <dbReference type="Proteomes" id="UP001221757"/>
    </source>
</evidence>
<comment type="caution">
    <text evidence="2">The sequence shown here is derived from an EMBL/GenBank/DDBJ whole genome shotgun (WGS) entry which is preliminary data.</text>
</comment>